<dbReference type="Proteomes" id="UP000276133">
    <property type="component" value="Unassembled WGS sequence"/>
</dbReference>
<keyword evidence="2" id="KW-1185">Reference proteome</keyword>
<sequence length="123" mass="13989">MQQAFVCSQKLRPVVDNSLTSCCQMDTAASVASHFCPCSKSAIAIRTLSLAKLTCCVTCRSIRFEERVRERVRFGSRGSECRSSGHNWPNERVECATKSEVCERHGREERTAANLWIVWYRIL</sequence>
<dbReference type="AlphaFoldDB" id="A0A3M7SPN7"/>
<organism evidence="1 2">
    <name type="scientific">Brachionus plicatilis</name>
    <name type="common">Marine rotifer</name>
    <name type="synonym">Brachionus muelleri</name>
    <dbReference type="NCBI Taxonomy" id="10195"/>
    <lineage>
        <taxon>Eukaryota</taxon>
        <taxon>Metazoa</taxon>
        <taxon>Spiralia</taxon>
        <taxon>Gnathifera</taxon>
        <taxon>Rotifera</taxon>
        <taxon>Eurotatoria</taxon>
        <taxon>Monogononta</taxon>
        <taxon>Pseudotrocha</taxon>
        <taxon>Ploima</taxon>
        <taxon>Brachionidae</taxon>
        <taxon>Brachionus</taxon>
    </lineage>
</organism>
<evidence type="ECO:0000313" key="1">
    <source>
        <dbReference type="EMBL" id="RNA37652.1"/>
    </source>
</evidence>
<gene>
    <name evidence="1" type="ORF">BpHYR1_026996</name>
</gene>
<evidence type="ECO:0000313" key="2">
    <source>
        <dbReference type="Proteomes" id="UP000276133"/>
    </source>
</evidence>
<proteinExistence type="predicted"/>
<accession>A0A3M7SPN7</accession>
<dbReference type="EMBL" id="REGN01001010">
    <property type="protein sequence ID" value="RNA37652.1"/>
    <property type="molecule type" value="Genomic_DNA"/>
</dbReference>
<reference evidence="1 2" key="1">
    <citation type="journal article" date="2018" name="Sci. Rep.">
        <title>Genomic signatures of local adaptation to the degree of environmental predictability in rotifers.</title>
        <authorList>
            <person name="Franch-Gras L."/>
            <person name="Hahn C."/>
            <person name="Garcia-Roger E.M."/>
            <person name="Carmona M.J."/>
            <person name="Serra M."/>
            <person name="Gomez A."/>
        </authorList>
    </citation>
    <scope>NUCLEOTIDE SEQUENCE [LARGE SCALE GENOMIC DNA]</scope>
    <source>
        <strain evidence="1">HYR1</strain>
    </source>
</reference>
<comment type="caution">
    <text evidence="1">The sequence shown here is derived from an EMBL/GenBank/DDBJ whole genome shotgun (WGS) entry which is preliminary data.</text>
</comment>
<protein>
    <submittedName>
        <fullName evidence="1">Uncharacterized protein</fullName>
    </submittedName>
</protein>
<name>A0A3M7SPN7_BRAPC</name>